<comment type="caution">
    <text evidence="1">The sequence shown here is derived from an EMBL/GenBank/DDBJ whole genome shotgun (WGS) entry which is preliminary data.</text>
</comment>
<dbReference type="Proteomes" id="UP000009309">
    <property type="component" value="Unassembled WGS sequence"/>
</dbReference>
<evidence type="ECO:0000313" key="2">
    <source>
        <dbReference type="Proteomes" id="UP000009309"/>
    </source>
</evidence>
<dbReference type="EMBL" id="CAIT01000006">
    <property type="protein sequence ID" value="CCH53036.1"/>
    <property type="molecule type" value="Genomic_DNA"/>
</dbReference>
<dbReference type="AlphaFoldDB" id="I2GGL1"/>
<evidence type="ECO:0000313" key="1">
    <source>
        <dbReference type="EMBL" id="CCH53036.1"/>
    </source>
</evidence>
<reference evidence="1 2" key="1">
    <citation type="journal article" date="2012" name="J. Bacteriol.">
        <title>Genome Sequence of the Filamentous Bacterium Fibrisoma limi BUZ 3T.</title>
        <authorList>
            <person name="Filippini M."/>
            <person name="Qi W."/>
            <person name="Jaenicke S."/>
            <person name="Goesmann A."/>
            <person name="Smits T.H."/>
            <person name="Bagheri H.C."/>
        </authorList>
    </citation>
    <scope>NUCLEOTIDE SEQUENCE [LARGE SCALE GENOMIC DNA]</scope>
    <source>
        <strain evidence="2">BUZ 3T</strain>
    </source>
</reference>
<protein>
    <submittedName>
        <fullName evidence="1">Uncharacterized protein</fullName>
    </submittedName>
</protein>
<accession>I2GGL1</accession>
<proteinExistence type="predicted"/>
<keyword evidence="2" id="KW-1185">Reference proteome</keyword>
<sequence length="31" mass="3625">MFCQFILTKSVYLSVVLDDRLKIYGYNGQLP</sequence>
<gene>
    <name evidence="1" type="ORF">BN8_02097</name>
</gene>
<organism evidence="1 2">
    <name type="scientific">Fibrisoma limi BUZ 3</name>
    <dbReference type="NCBI Taxonomy" id="1185876"/>
    <lineage>
        <taxon>Bacteria</taxon>
        <taxon>Pseudomonadati</taxon>
        <taxon>Bacteroidota</taxon>
        <taxon>Cytophagia</taxon>
        <taxon>Cytophagales</taxon>
        <taxon>Spirosomataceae</taxon>
        <taxon>Fibrisoma</taxon>
    </lineage>
</organism>
<name>I2GGL1_9BACT</name>